<dbReference type="Proteomes" id="UP001174691">
    <property type="component" value="Unassembled WGS sequence"/>
</dbReference>
<comment type="caution">
    <text evidence="2">The sequence shown here is derived from an EMBL/GenBank/DDBJ whole genome shotgun (WGS) entry which is preliminary data.</text>
</comment>
<reference evidence="2" key="1">
    <citation type="submission" date="2022-07" db="EMBL/GenBank/DDBJ databases">
        <title>Fungi with potential for degradation of polypropylene.</title>
        <authorList>
            <person name="Gostincar C."/>
        </authorList>
    </citation>
    <scope>NUCLEOTIDE SEQUENCE</scope>
    <source>
        <strain evidence="2">EXF-13287</strain>
    </source>
</reference>
<protein>
    <recommendedName>
        <fullName evidence="1">DUF7371 domain-containing protein</fullName>
    </recommendedName>
</protein>
<evidence type="ECO:0000313" key="2">
    <source>
        <dbReference type="EMBL" id="KAJ9156837.1"/>
    </source>
</evidence>
<evidence type="ECO:0000259" key="1">
    <source>
        <dbReference type="Pfam" id="PF24086"/>
    </source>
</evidence>
<feature type="domain" description="DUF7371" evidence="1">
    <location>
        <begin position="27"/>
        <end position="218"/>
    </location>
</feature>
<keyword evidence="3" id="KW-1185">Reference proteome</keyword>
<proteinExistence type="predicted"/>
<evidence type="ECO:0000313" key="3">
    <source>
        <dbReference type="Proteomes" id="UP001174691"/>
    </source>
</evidence>
<name>A0AA38SE73_9PEZI</name>
<accession>A0AA38SE73</accession>
<gene>
    <name evidence="2" type="ORF">NKR19_g4163</name>
</gene>
<organism evidence="2 3">
    <name type="scientific">Coniochaeta hoffmannii</name>
    <dbReference type="NCBI Taxonomy" id="91930"/>
    <lineage>
        <taxon>Eukaryota</taxon>
        <taxon>Fungi</taxon>
        <taxon>Dikarya</taxon>
        <taxon>Ascomycota</taxon>
        <taxon>Pezizomycotina</taxon>
        <taxon>Sordariomycetes</taxon>
        <taxon>Sordariomycetidae</taxon>
        <taxon>Coniochaetales</taxon>
        <taxon>Coniochaetaceae</taxon>
        <taxon>Coniochaeta</taxon>
    </lineage>
</organism>
<dbReference type="Pfam" id="PF24086">
    <property type="entry name" value="DUF7371"/>
    <property type="match status" value="1"/>
</dbReference>
<dbReference type="EMBL" id="JANBVN010000050">
    <property type="protein sequence ID" value="KAJ9156837.1"/>
    <property type="molecule type" value="Genomic_DNA"/>
</dbReference>
<sequence>MTTPGGNASATMAFLAPRATCGHSGDNGAFRLNFDDLPALAVPANADAGAVKPMPVPNPYHRFWFSGDFSAAQTPQAMPFKPSSGSFIGVFTPSSQARVARVGVGMLATTQCFRFDFQGVRVGCEGSEERCTVTITGSRWNGTHEATTGSTSLDVRPCSNGEDCLLSSKIIRSTEGVLFTNLTSVSIAAEINGEPRRLWADDVQMAWTANNCDAAVCRSQVRNSIMGRSRLSSVVSGARRFLRFGPRPALAAEM</sequence>
<dbReference type="InterPro" id="IPR055795">
    <property type="entry name" value="DUF7371"/>
</dbReference>
<dbReference type="AlphaFoldDB" id="A0AA38SE73"/>